<dbReference type="InterPro" id="IPR020846">
    <property type="entry name" value="MFS_dom"/>
</dbReference>
<feature type="transmembrane region" description="Helical" evidence="6">
    <location>
        <begin position="480"/>
        <end position="499"/>
    </location>
</feature>
<comment type="subcellular location">
    <subcellularLocation>
        <location evidence="1">Membrane</location>
        <topology evidence="1">Multi-pass membrane protein</topology>
    </subcellularLocation>
</comment>
<keyword evidence="2 6" id="KW-0812">Transmembrane</keyword>
<dbReference type="InterPro" id="IPR050549">
    <property type="entry name" value="MFS_Trehalose_Transporter"/>
</dbReference>
<feature type="transmembrane region" description="Helical" evidence="6">
    <location>
        <begin position="79"/>
        <end position="103"/>
    </location>
</feature>
<dbReference type="GO" id="GO:0016020">
    <property type="term" value="C:membrane"/>
    <property type="evidence" value="ECO:0007669"/>
    <property type="project" value="UniProtKB-SubCell"/>
</dbReference>
<dbReference type="PANTHER" id="PTHR48021">
    <property type="match status" value="1"/>
</dbReference>
<feature type="transmembrane region" description="Helical" evidence="6">
    <location>
        <begin position="406"/>
        <end position="427"/>
    </location>
</feature>
<feature type="domain" description="Major facilitator superfamily (MFS) profile" evidence="7">
    <location>
        <begin position="83"/>
        <end position="534"/>
    </location>
</feature>
<name>A0A0A8J8P2_NILLU</name>
<feature type="transmembrane region" description="Helical" evidence="6">
    <location>
        <begin position="236"/>
        <end position="257"/>
    </location>
</feature>
<feature type="compositionally biased region" description="Acidic residues" evidence="5">
    <location>
        <begin position="26"/>
        <end position="38"/>
    </location>
</feature>
<evidence type="ECO:0000313" key="8">
    <source>
        <dbReference type="EMBL" id="BAQ02374.1"/>
    </source>
</evidence>
<evidence type="ECO:0000256" key="6">
    <source>
        <dbReference type="SAM" id="Phobius"/>
    </source>
</evidence>
<dbReference type="InterPro" id="IPR005828">
    <property type="entry name" value="MFS_sugar_transport-like"/>
</dbReference>
<feature type="transmembrane region" description="Helical" evidence="6">
    <location>
        <begin position="123"/>
        <end position="141"/>
    </location>
</feature>
<proteinExistence type="evidence at transcript level"/>
<feature type="transmembrane region" description="Helical" evidence="6">
    <location>
        <begin position="337"/>
        <end position="359"/>
    </location>
</feature>
<dbReference type="AlphaFoldDB" id="A0A0A8J8P2"/>
<evidence type="ECO:0000256" key="2">
    <source>
        <dbReference type="ARBA" id="ARBA00022692"/>
    </source>
</evidence>
<dbReference type="PANTHER" id="PTHR48021:SF7">
    <property type="entry name" value="RH09188P"/>
    <property type="match status" value="1"/>
</dbReference>
<dbReference type="InterPro" id="IPR036259">
    <property type="entry name" value="MFS_trans_sf"/>
</dbReference>
<dbReference type="PROSITE" id="PS50850">
    <property type="entry name" value="MFS"/>
    <property type="match status" value="1"/>
</dbReference>
<evidence type="ECO:0000256" key="4">
    <source>
        <dbReference type="ARBA" id="ARBA00023136"/>
    </source>
</evidence>
<organism evidence="8">
    <name type="scientific">Nilaparvata lugens</name>
    <name type="common">Brown planthopper</name>
    <dbReference type="NCBI Taxonomy" id="108931"/>
    <lineage>
        <taxon>Eukaryota</taxon>
        <taxon>Metazoa</taxon>
        <taxon>Ecdysozoa</taxon>
        <taxon>Arthropoda</taxon>
        <taxon>Hexapoda</taxon>
        <taxon>Insecta</taxon>
        <taxon>Pterygota</taxon>
        <taxon>Neoptera</taxon>
        <taxon>Paraneoptera</taxon>
        <taxon>Hemiptera</taxon>
        <taxon>Auchenorrhyncha</taxon>
        <taxon>Fulgoroidea</taxon>
        <taxon>Delphacidae</taxon>
        <taxon>Delphacinae</taxon>
        <taxon>Nilaparvata</taxon>
    </lineage>
</organism>
<feature type="transmembrane region" description="Helical" evidence="6">
    <location>
        <begin position="447"/>
        <end position="468"/>
    </location>
</feature>
<sequence>MSPASLDHMEQMRIEQSQPFVSQEEIREEEEGDEGEENSIERKIDLSAVAITSVKERRKPPLKEEEAKCAIKKAERKGLIAQSITNAVVIVLVTSCGMPIGYSAVLLPQLQSTNSTLPTDDEWASWIASVHSIATPIGAILAGPMMDNWGRRLTLQLSLIPVIFGWLSMSVWPNHFLLLIGRVLGGFSVGMGLGTSQVLIGEISEPTLRGFFMSTPGAAYALGILLVYALGSRLHWRLVACFGLVLPSIAAVALLFLPESPVWLVNKDRADDARKSLLWLRGGHQAKVNHELHMLIGHSKTERDKEEALKQETRDVTCAPVPRWWHIMTRPQVFKPFFILLTFCLLQILTGSYVAIFYGVTLIASASNTPSQEYDCLSIAVMTALVRFVVSIITSWCLLRHGRRRIGLISGVGTAMATSCLVAFLYYKSLPGVQPLPNTRDTKIIAGLIMVYVAMNTFGIFSLPCLMIGEVLPSNVRGSVSGVMHSLINLMIFTTTKLYPSVAAILGPIGVFTAFTIVSLITTVYIYLFLPETKNRPLTQIEEYFAEGKNYLWQNRDKELTRRKADTIKL</sequence>
<reference evidence="8" key="1">
    <citation type="submission" date="2014-01" db="EMBL/GenBank/DDBJ databases">
        <title>Herbivory-induced expression of glucose transporter gene of the brown planthopper, Nilaparvata lugens.</title>
        <authorList>
            <person name="Kikuta S."/>
            <person name="Kobayashi T."/>
            <person name="Kikawada T."/>
            <person name="Suetsugu Y."/>
            <person name="Sato R."/>
            <person name="Nakashima R."/>
            <person name="Noda H."/>
        </authorList>
    </citation>
    <scope>NUCLEOTIDE SEQUENCE</scope>
    <source>
        <strain evidence="8">Nlst45</strain>
    </source>
</reference>
<evidence type="ECO:0000259" key="7">
    <source>
        <dbReference type="PROSITE" id="PS50850"/>
    </source>
</evidence>
<dbReference type="OrthoDB" id="4142200at2759"/>
<dbReference type="EMBL" id="AB901074">
    <property type="protein sequence ID" value="BAQ02374.1"/>
    <property type="molecule type" value="mRNA"/>
</dbReference>
<evidence type="ECO:0000256" key="1">
    <source>
        <dbReference type="ARBA" id="ARBA00004141"/>
    </source>
</evidence>
<evidence type="ECO:0000256" key="5">
    <source>
        <dbReference type="SAM" id="MobiDB-lite"/>
    </source>
</evidence>
<dbReference type="PROSITE" id="PS00217">
    <property type="entry name" value="SUGAR_TRANSPORT_2"/>
    <property type="match status" value="1"/>
</dbReference>
<feature type="transmembrane region" description="Helical" evidence="6">
    <location>
        <begin position="379"/>
        <end position="399"/>
    </location>
</feature>
<dbReference type="InterPro" id="IPR005829">
    <property type="entry name" value="Sugar_transporter_CS"/>
</dbReference>
<gene>
    <name evidence="8" type="primary">NlST</name>
</gene>
<feature type="transmembrane region" description="Helical" evidence="6">
    <location>
        <begin position="153"/>
        <end position="172"/>
    </location>
</feature>
<dbReference type="SUPFAM" id="SSF103473">
    <property type="entry name" value="MFS general substrate transporter"/>
    <property type="match status" value="1"/>
</dbReference>
<feature type="transmembrane region" description="Helical" evidence="6">
    <location>
        <begin position="178"/>
        <end position="199"/>
    </location>
</feature>
<dbReference type="GO" id="GO:0022857">
    <property type="term" value="F:transmembrane transporter activity"/>
    <property type="evidence" value="ECO:0007669"/>
    <property type="project" value="InterPro"/>
</dbReference>
<accession>A0A0A8J8P2</accession>
<feature type="region of interest" description="Disordered" evidence="5">
    <location>
        <begin position="1"/>
        <end position="42"/>
    </location>
</feature>
<feature type="transmembrane region" description="Helical" evidence="6">
    <location>
        <begin position="505"/>
        <end position="530"/>
    </location>
</feature>
<keyword evidence="4 6" id="KW-0472">Membrane</keyword>
<feature type="transmembrane region" description="Helical" evidence="6">
    <location>
        <begin position="211"/>
        <end position="230"/>
    </location>
</feature>
<evidence type="ECO:0000256" key="3">
    <source>
        <dbReference type="ARBA" id="ARBA00022989"/>
    </source>
</evidence>
<dbReference type="Gene3D" id="1.20.1250.20">
    <property type="entry name" value="MFS general substrate transporter like domains"/>
    <property type="match status" value="1"/>
</dbReference>
<keyword evidence="8" id="KW-0762">Sugar transport</keyword>
<dbReference type="Pfam" id="PF00083">
    <property type="entry name" value="Sugar_tr"/>
    <property type="match status" value="1"/>
</dbReference>
<keyword evidence="8" id="KW-0813">Transport</keyword>
<protein>
    <submittedName>
        <fullName evidence="8">Sugar transporter</fullName>
    </submittedName>
</protein>
<keyword evidence="3 6" id="KW-1133">Transmembrane helix</keyword>
<dbReference type="FunFam" id="1.20.1250.20:FF:000249">
    <property type="entry name" value="facilitated trehalose transporter Tret1"/>
    <property type="match status" value="1"/>
</dbReference>
<dbReference type="PROSITE" id="PS00216">
    <property type="entry name" value="SUGAR_TRANSPORT_1"/>
    <property type="match status" value="1"/>
</dbReference>